<keyword evidence="4" id="KW-0808">Transferase</keyword>
<comment type="catalytic activity">
    <reaction evidence="1">
        <text>S-ubiquitinyl-[E2 ubiquitin-conjugating enzyme]-L-cysteine + [acceptor protein]-L-lysine = [E2 ubiquitin-conjugating enzyme]-L-cysteine + N(6)-ubiquitinyl-[acceptor protein]-L-lysine.</text>
        <dbReference type="EC" id="2.3.2.27"/>
    </reaction>
</comment>
<keyword evidence="5" id="KW-0833">Ubl conjugation pathway</keyword>
<dbReference type="InterPro" id="IPR045210">
    <property type="entry name" value="RING-Ubox_PUB"/>
</dbReference>
<evidence type="ECO:0000256" key="3">
    <source>
        <dbReference type="ARBA" id="ARBA00012483"/>
    </source>
</evidence>
<dbReference type="GO" id="GO:0061630">
    <property type="term" value="F:ubiquitin protein ligase activity"/>
    <property type="evidence" value="ECO:0007669"/>
    <property type="project" value="UniProtKB-EC"/>
</dbReference>
<dbReference type="EMBL" id="JBBNAE010000003">
    <property type="protein sequence ID" value="KAK9138527.1"/>
    <property type="molecule type" value="Genomic_DNA"/>
</dbReference>
<dbReference type="Proteomes" id="UP001417504">
    <property type="component" value="Unassembled WGS sequence"/>
</dbReference>
<sequence>MAKTGVVEIDSNVKMTTEMKRELQRLVRAIVEGNDCRAETFDRAVQTLLDLRKSVIKTSLSVQIEPTECPDEFLCPISRQIMKDPVVVSTGQTYDRSSIQERLDSRDRICPLTKQVISDMNLIPNNLIRDMIAQWCKKEKTELQSPSRRIHEDAIDKVYFEQLIERLSSVSVTDRNMAAKEVRQLTRQKTSYRALFGDQPESISTLLKPLSQDKTKWDIEVQEDLVTTIMNISISDDNKKKVAETPGVIPLLVESLRSGNIATKSNAAAALFTLSALDSNKAIIGNSGAFGGLVALIEEGNRSAIKDAASAVFNLCMLHENRGKAVNAGAVKVILGKIVERICVDELVTILALLANHQRAVDELGSLGAVSSMLSLIRDGNICPRSKENCIAVLYSIALNDRTKWKEIREEESANHTISLLVKNGTSRAQRKAAGLLERVNRGATGNITHTA</sequence>
<dbReference type="Gene3D" id="1.25.10.10">
    <property type="entry name" value="Leucine-rich Repeat Variant"/>
    <property type="match status" value="1"/>
</dbReference>
<keyword evidence="9" id="KW-1185">Reference proteome</keyword>
<comment type="caution">
    <text evidence="8">The sequence shown here is derived from an EMBL/GenBank/DDBJ whole genome shotgun (WGS) entry which is preliminary data.</text>
</comment>
<reference evidence="8 9" key="1">
    <citation type="submission" date="2024-01" db="EMBL/GenBank/DDBJ databases">
        <title>Genome assemblies of Stephania.</title>
        <authorList>
            <person name="Yang L."/>
        </authorList>
    </citation>
    <scope>NUCLEOTIDE SEQUENCE [LARGE SCALE GENOMIC DNA]</scope>
    <source>
        <strain evidence="8">QJT</strain>
        <tissue evidence="8">Leaf</tissue>
    </source>
</reference>
<dbReference type="PROSITE" id="PS51698">
    <property type="entry name" value="U_BOX"/>
    <property type="match status" value="1"/>
</dbReference>
<dbReference type="Pfam" id="PF25598">
    <property type="entry name" value="ARM_PUB"/>
    <property type="match status" value="1"/>
</dbReference>
<dbReference type="InterPro" id="IPR003613">
    <property type="entry name" value="Ubox_domain"/>
</dbReference>
<evidence type="ECO:0000256" key="5">
    <source>
        <dbReference type="ARBA" id="ARBA00022786"/>
    </source>
</evidence>
<dbReference type="EC" id="2.3.2.27" evidence="3"/>
<evidence type="ECO:0000256" key="2">
    <source>
        <dbReference type="ARBA" id="ARBA00004906"/>
    </source>
</evidence>
<dbReference type="SMART" id="SM00504">
    <property type="entry name" value="Ubox"/>
    <property type="match status" value="1"/>
</dbReference>
<feature type="repeat" description="ARM" evidence="6">
    <location>
        <begin position="247"/>
        <end position="289"/>
    </location>
</feature>
<dbReference type="GO" id="GO:0016567">
    <property type="term" value="P:protein ubiquitination"/>
    <property type="evidence" value="ECO:0007669"/>
    <property type="project" value="InterPro"/>
</dbReference>
<dbReference type="Gene3D" id="3.30.40.10">
    <property type="entry name" value="Zinc/RING finger domain, C3HC4 (zinc finger)"/>
    <property type="match status" value="1"/>
</dbReference>
<gene>
    <name evidence="8" type="ORF">Sjap_009121</name>
</gene>
<dbReference type="SUPFAM" id="SSF57850">
    <property type="entry name" value="RING/U-box"/>
    <property type="match status" value="1"/>
</dbReference>
<dbReference type="InterPro" id="IPR058678">
    <property type="entry name" value="ARM_PUB"/>
</dbReference>
<dbReference type="InterPro" id="IPR016024">
    <property type="entry name" value="ARM-type_fold"/>
</dbReference>
<dbReference type="AlphaFoldDB" id="A0AAP0JT82"/>
<evidence type="ECO:0000313" key="8">
    <source>
        <dbReference type="EMBL" id="KAK9138527.1"/>
    </source>
</evidence>
<dbReference type="SUPFAM" id="SSF48371">
    <property type="entry name" value="ARM repeat"/>
    <property type="match status" value="1"/>
</dbReference>
<protein>
    <recommendedName>
        <fullName evidence="3">RING-type E3 ubiquitin transferase</fullName>
        <ecNumber evidence="3">2.3.2.27</ecNumber>
    </recommendedName>
</protein>
<dbReference type="InterPro" id="IPR013083">
    <property type="entry name" value="Znf_RING/FYVE/PHD"/>
</dbReference>
<name>A0AAP0JT82_9MAGN</name>
<evidence type="ECO:0000256" key="6">
    <source>
        <dbReference type="PROSITE-ProRule" id="PRU00259"/>
    </source>
</evidence>
<dbReference type="PANTHER" id="PTHR23315:SF253">
    <property type="entry name" value="U-BOX DOMAIN-CONTAINING PROTEIN 9"/>
    <property type="match status" value="1"/>
</dbReference>
<dbReference type="InterPro" id="IPR000225">
    <property type="entry name" value="Armadillo"/>
</dbReference>
<comment type="pathway">
    <text evidence="2">Protein modification; protein ubiquitination.</text>
</comment>
<dbReference type="PROSITE" id="PS50176">
    <property type="entry name" value="ARM_REPEAT"/>
    <property type="match status" value="1"/>
</dbReference>
<evidence type="ECO:0000259" key="7">
    <source>
        <dbReference type="PROSITE" id="PS51698"/>
    </source>
</evidence>
<dbReference type="CDD" id="cd16664">
    <property type="entry name" value="RING-Ubox_PUB"/>
    <property type="match status" value="1"/>
</dbReference>
<evidence type="ECO:0000256" key="1">
    <source>
        <dbReference type="ARBA" id="ARBA00000900"/>
    </source>
</evidence>
<evidence type="ECO:0000313" key="9">
    <source>
        <dbReference type="Proteomes" id="UP001417504"/>
    </source>
</evidence>
<accession>A0AAP0JT82</accession>
<proteinExistence type="predicted"/>
<dbReference type="PANTHER" id="PTHR23315">
    <property type="entry name" value="U BOX DOMAIN-CONTAINING"/>
    <property type="match status" value="1"/>
</dbReference>
<feature type="domain" description="U-box" evidence="7">
    <location>
        <begin position="68"/>
        <end position="142"/>
    </location>
</feature>
<organism evidence="8 9">
    <name type="scientific">Stephania japonica</name>
    <dbReference type="NCBI Taxonomy" id="461633"/>
    <lineage>
        <taxon>Eukaryota</taxon>
        <taxon>Viridiplantae</taxon>
        <taxon>Streptophyta</taxon>
        <taxon>Embryophyta</taxon>
        <taxon>Tracheophyta</taxon>
        <taxon>Spermatophyta</taxon>
        <taxon>Magnoliopsida</taxon>
        <taxon>Ranunculales</taxon>
        <taxon>Menispermaceae</taxon>
        <taxon>Menispermoideae</taxon>
        <taxon>Cissampelideae</taxon>
        <taxon>Stephania</taxon>
    </lineage>
</organism>
<dbReference type="Pfam" id="PF04564">
    <property type="entry name" value="U-box"/>
    <property type="match status" value="1"/>
</dbReference>
<dbReference type="InterPro" id="IPR011989">
    <property type="entry name" value="ARM-like"/>
</dbReference>
<evidence type="ECO:0000256" key="4">
    <source>
        <dbReference type="ARBA" id="ARBA00022679"/>
    </source>
</evidence>